<protein>
    <submittedName>
        <fullName evidence="1">Uncharacterized protein</fullName>
    </submittedName>
</protein>
<dbReference type="Proteomes" id="UP001059041">
    <property type="component" value="Linkage Group LG23"/>
</dbReference>
<organism evidence="1 2">
    <name type="scientific">Triplophysa rosa</name>
    <name type="common">Cave loach</name>
    <dbReference type="NCBI Taxonomy" id="992332"/>
    <lineage>
        <taxon>Eukaryota</taxon>
        <taxon>Metazoa</taxon>
        <taxon>Chordata</taxon>
        <taxon>Craniata</taxon>
        <taxon>Vertebrata</taxon>
        <taxon>Euteleostomi</taxon>
        <taxon>Actinopterygii</taxon>
        <taxon>Neopterygii</taxon>
        <taxon>Teleostei</taxon>
        <taxon>Ostariophysi</taxon>
        <taxon>Cypriniformes</taxon>
        <taxon>Nemacheilidae</taxon>
        <taxon>Triplophysa</taxon>
    </lineage>
</organism>
<proteinExistence type="predicted"/>
<keyword evidence="2" id="KW-1185">Reference proteome</keyword>
<evidence type="ECO:0000313" key="2">
    <source>
        <dbReference type="Proteomes" id="UP001059041"/>
    </source>
</evidence>
<reference evidence="1" key="1">
    <citation type="submission" date="2021-02" db="EMBL/GenBank/DDBJ databases">
        <title>Comparative genomics reveals that relaxation of natural selection precedes convergent phenotypic evolution of cavefish.</title>
        <authorList>
            <person name="Peng Z."/>
        </authorList>
    </citation>
    <scope>NUCLEOTIDE SEQUENCE</scope>
    <source>
        <tissue evidence="1">Muscle</tissue>
    </source>
</reference>
<evidence type="ECO:0000313" key="1">
    <source>
        <dbReference type="EMBL" id="KAI7792862.1"/>
    </source>
</evidence>
<dbReference type="EMBL" id="JAFHDT010000023">
    <property type="protein sequence ID" value="KAI7792862.1"/>
    <property type="molecule type" value="Genomic_DNA"/>
</dbReference>
<name>A0A9W7TB13_TRIRA</name>
<dbReference type="AlphaFoldDB" id="A0A9W7TB13"/>
<comment type="caution">
    <text evidence="1">The sequence shown here is derived from an EMBL/GenBank/DDBJ whole genome shotgun (WGS) entry which is preliminary data.</text>
</comment>
<feature type="non-terminal residue" evidence="1">
    <location>
        <position position="1"/>
    </location>
</feature>
<gene>
    <name evidence="1" type="ORF">IRJ41_019249</name>
</gene>
<accession>A0A9W7TB13</accession>
<sequence length="73" mass="8840">IEEEMIELLEKCYQCLEKLMETSLKSTSRSSFRHLDFMIEKVKETGKQERVRKLEELQIKAQEENMGLMRRFL</sequence>